<feature type="region of interest" description="Disordered" evidence="1">
    <location>
        <begin position="102"/>
        <end position="167"/>
    </location>
</feature>
<name>A0A6I0VC37_BIFAD</name>
<gene>
    <name evidence="2" type="ORF">GA542_03615</name>
</gene>
<protein>
    <submittedName>
        <fullName evidence="2">Uncharacterized protein</fullName>
    </submittedName>
</protein>
<organism evidence="2 3">
    <name type="scientific">Bifidobacterium adolescentis</name>
    <dbReference type="NCBI Taxonomy" id="1680"/>
    <lineage>
        <taxon>Bacteria</taxon>
        <taxon>Bacillati</taxon>
        <taxon>Actinomycetota</taxon>
        <taxon>Actinomycetes</taxon>
        <taxon>Bifidobacteriales</taxon>
        <taxon>Bifidobacteriaceae</taxon>
        <taxon>Bifidobacterium</taxon>
    </lineage>
</organism>
<reference evidence="2 3" key="1">
    <citation type="journal article" date="2019" name="Nat. Med.">
        <title>A library of human gut bacterial isolates paired with longitudinal multiomics data enables mechanistic microbiome research.</title>
        <authorList>
            <person name="Poyet M."/>
            <person name="Groussin M."/>
            <person name="Gibbons S.M."/>
            <person name="Avila-Pacheco J."/>
            <person name="Jiang X."/>
            <person name="Kearney S.M."/>
            <person name="Perrotta A.R."/>
            <person name="Berdy B."/>
            <person name="Zhao S."/>
            <person name="Lieberman T.D."/>
            <person name="Swanson P.K."/>
            <person name="Smith M."/>
            <person name="Roesemann S."/>
            <person name="Alexander J.E."/>
            <person name="Rich S.A."/>
            <person name="Livny J."/>
            <person name="Vlamakis H."/>
            <person name="Clish C."/>
            <person name="Bullock K."/>
            <person name="Deik A."/>
            <person name="Scott J."/>
            <person name="Pierce K.A."/>
            <person name="Xavier R.J."/>
            <person name="Alm E.J."/>
        </authorList>
    </citation>
    <scope>NUCLEOTIDE SEQUENCE [LARGE SCALE GENOMIC DNA]</scope>
    <source>
        <strain evidence="2 3">BIOML-A26</strain>
    </source>
</reference>
<accession>A0A6I0VC37</accession>
<dbReference type="Proteomes" id="UP000470926">
    <property type="component" value="Unassembled WGS sequence"/>
</dbReference>
<proteinExistence type="predicted"/>
<feature type="compositionally biased region" description="Low complexity" evidence="1">
    <location>
        <begin position="112"/>
        <end position="125"/>
    </location>
</feature>
<dbReference type="EMBL" id="WDFR01000002">
    <property type="protein sequence ID" value="KAB6029977.1"/>
    <property type="molecule type" value="Genomic_DNA"/>
</dbReference>
<comment type="caution">
    <text evidence="2">The sequence shown here is derived from an EMBL/GenBank/DDBJ whole genome shotgun (WGS) entry which is preliminary data.</text>
</comment>
<evidence type="ECO:0000313" key="3">
    <source>
        <dbReference type="Proteomes" id="UP000470926"/>
    </source>
</evidence>
<dbReference type="AlphaFoldDB" id="A0A6I0VC37"/>
<feature type="compositionally biased region" description="Basic and acidic residues" evidence="1">
    <location>
        <begin position="150"/>
        <end position="159"/>
    </location>
</feature>
<evidence type="ECO:0000256" key="1">
    <source>
        <dbReference type="SAM" id="MobiDB-lite"/>
    </source>
</evidence>
<sequence length="167" mass="19273">MKLSSDDIDWAMVAQAREPHPERLHLVEDERRARRKAADAAYYQANKERIDRRNRAWREANEEEMRRYDKAYAASHREKRREAARRWQARFKAEHGISYSAWRRRRLRETDPQTAASTPQTAAPARNTGENGQATADNSIRSLTSSPRLKPGDFLHSPDSKGTSGLS</sequence>
<evidence type="ECO:0000313" key="2">
    <source>
        <dbReference type="EMBL" id="KAB6029977.1"/>
    </source>
</evidence>
<feature type="compositionally biased region" description="Polar residues" evidence="1">
    <location>
        <begin position="128"/>
        <end position="147"/>
    </location>
</feature>